<dbReference type="InterPro" id="IPR036179">
    <property type="entry name" value="Ig-like_dom_sf"/>
</dbReference>
<dbReference type="Ensembl" id="ENSCCRT00000049726.2">
    <property type="protein sequence ID" value="ENSCCRP00000045869.2"/>
    <property type="gene ID" value="ENSCCRG00000072448.1"/>
</dbReference>
<dbReference type="PROSITE" id="PS50835">
    <property type="entry name" value="IG_LIKE"/>
    <property type="match status" value="1"/>
</dbReference>
<keyword evidence="3 5" id="KW-0472">Membrane</keyword>
<protein>
    <recommendedName>
        <fullName evidence="7">Ig-like domain-containing protein</fullName>
    </recommendedName>
</protein>
<dbReference type="InterPro" id="IPR015631">
    <property type="entry name" value="CD2/SLAM_rcpt"/>
</dbReference>
<dbReference type="GeneTree" id="ENSGT01030000235097"/>
<dbReference type="Pfam" id="PF07686">
    <property type="entry name" value="V-set"/>
    <property type="match status" value="3"/>
</dbReference>
<keyword evidence="4" id="KW-0325">Glycoprotein</keyword>
<keyword evidence="5" id="KW-1133">Transmembrane helix</keyword>
<evidence type="ECO:0000256" key="1">
    <source>
        <dbReference type="ARBA" id="ARBA00004370"/>
    </source>
</evidence>
<dbReference type="AlphaFoldDB" id="A0A8C1CDN0"/>
<reference evidence="8" key="1">
    <citation type="submission" date="2025-08" db="UniProtKB">
        <authorList>
            <consortium name="Ensembl"/>
        </authorList>
    </citation>
    <scope>IDENTIFICATION</scope>
</reference>
<evidence type="ECO:0000259" key="7">
    <source>
        <dbReference type="PROSITE" id="PS50835"/>
    </source>
</evidence>
<feature type="transmembrane region" description="Helical" evidence="5">
    <location>
        <begin position="526"/>
        <end position="549"/>
    </location>
</feature>
<dbReference type="InterPro" id="IPR007110">
    <property type="entry name" value="Ig-like_dom"/>
</dbReference>
<reference evidence="8" key="2">
    <citation type="submission" date="2025-09" db="UniProtKB">
        <authorList>
            <consortium name="Ensembl"/>
        </authorList>
    </citation>
    <scope>IDENTIFICATION</scope>
</reference>
<dbReference type="GO" id="GO:0005911">
    <property type="term" value="C:cell-cell junction"/>
    <property type="evidence" value="ECO:0007669"/>
    <property type="project" value="TreeGrafter"/>
</dbReference>
<evidence type="ECO:0000256" key="2">
    <source>
        <dbReference type="ARBA" id="ARBA00022729"/>
    </source>
</evidence>
<dbReference type="Gene3D" id="2.60.40.10">
    <property type="entry name" value="Immunoglobulins"/>
    <property type="match status" value="5"/>
</dbReference>
<dbReference type="SUPFAM" id="SSF48726">
    <property type="entry name" value="Immunoglobulin"/>
    <property type="match status" value="4"/>
</dbReference>
<dbReference type="SMART" id="SM00409">
    <property type="entry name" value="IG"/>
    <property type="match status" value="4"/>
</dbReference>
<name>A0A8C1CDN0_CYPCA</name>
<dbReference type="InterPro" id="IPR003599">
    <property type="entry name" value="Ig_sub"/>
</dbReference>
<dbReference type="Proteomes" id="UP001108240">
    <property type="component" value="Unplaced"/>
</dbReference>
<evidence type="ECO:0000256" key="6">
    <source>
        <dbReference type="SAM" id="SignalP"/>
    </source>
</evidence>
<accession>A0A8C1CDN0</accession>
<keyword evidence="9" id="KW-1185">Reference proteome</keyword>
<sequence>MNIFQESRCSILGVLLVFFLQGSCADPDVEVHKAVGDSLELIADYPKKDLEVLWRYNDTTFAEYRNDDFQKVKSELFNRLKMNKNNINVTVTDLTLQDSGIFSVVAESKSEMYKTKVFVLHVHGSCADPDVEVHKAVGDSLELIADYPKKDLKVQWRYNQIAFAEYQNDDFQKVKSELFNNRLKMNKNNISVTVTDLTLQDSGRFSIVAESKSEQYKSKHFVLHVHGSCADPDVEVHKAVGDSLELIADYPKKDLKVQWRYNQIAFAEYQNDDFQKVKSELFNNRLKMNKNNISVTVTDLTLQDSGRFSIVAESKSEQYKSKHFVLHVHGSCADPDVEVHKAVGDSLELIADYPKDGLEVQWKYNQTIFAEYRNDDFQKVESKLFNRLKMKKNNISVTVTDLKLQDSGKFSVVAERKTSSEQYKTKVFELHVHDLIREVQIEDSYVWLQSKNLCMFHLRCVASGDPSPSYSWISPQTQGPQLNINLSLTESATLNCTANNTVSIKYTTKTVVCKSDNLTSGFGQEYVLIAAGVCIVAVVIFSGAVAVCCRWRKNKGQGESEDGITVYEDVNTDGAAKKRSESVVNGMTIYETVDDTKLSQILPQTLYDKISFQRHPEVSTSTSSPYQEVL</sequence>
<feature type="domain" description="Ig-like" evidence="7">
    <location>
        <begin position="458"/>
        <end position="512"/>
    </location>
</feature>
<dbReference type="PANTHER" id="PTHR12080">
    <property type="entry name" value="SIGNALING LYMPHOCYTIC ACTIVATION MOLECULE"/>
    <property type="match status" value="1"/>
</dbReference>
<organism evidence="8 9">
    <name type="scientific">Cyprinus carpio carpio</name>
    <dbReference type="NCBI Taxonomy" id="630221"/>
    <lineage>
        <taxon>Eukaryota</taxon>
        <taxon>Metazoa</taxon>
        <taxon>Chordata</taxon>
        <taxon>Craniata</taxon>
        <taxon>Vertebrata</taxon>
        <taxon>Euteleostomi</taxon>
        <taxon>Actinopterygii</taxon>
        <taxon>Neopterygii</taxon>
        <taxon>Teleostei</taxon>
        <taxon>Ostariophysi</taxon>
        <taxon>Cypriniformes</taxon>
        <taxon>Cyprinidae</taxon>
        <taxon>Cyprininae</taxon>
        <taxon>Cyprinus</taxon>
    </lineage>
</organism>
<feature type="chain" id="PRO_5039894160" description="Ig-like domain-containing protein" evidence="6">
    <location>
        <begin position="26"/>
        <end position="630"/>
    </location>
</feature>
<evidence type="ECO:0000256" key="5">
    <source>
        <dbReference type="SAM" id="Phobius"/>
    </source>
</evidence>
<evidence type="ECO:0000313" key="8">
    <source>
        <dbReference type="Ensembl" id="ENSCCRP00000045869.2"/>
    </source>
</evidence>
<keyword evidence="5" id="KW-0812">Transmembrane</keyword>
<evidence type="ECO:0000313" key="9">
    <source>
        <dbReference type="Proteomes" id="UP001108240"/>
    </source>
</evidence>
<feature type="signal peptide" evidence="6">
    <location>
        <begin position="1"/>
        <end position="25"/>
    </location>
</feature>
<dbReference type="InterPro" id="IPR013783">
    <property type="entry name" value="Ig-like_fold"/>
</dbReference>
<dbReference type="InterPro" id="IPR013106">
    <property type="entry name" value="Ig_V-set"/>
</dbReference>
<keyword evidence="2 6" id="KW-0732">Signal</keyword>
<dbReference type="PANTHER" id="PTHR12080:SF59">
    <property type="entry name" value="HEPATIC AND GLIAL CELL ADHESION MOLECULE"/>
    <property type="match status" value="1"/>
</dbReference>
<evidence type="ECO:0000256" key="3">
    <source>
        <dbReference type="ARBA" id="ARBA00023136"/>
    </source>
</evidence>
<evidence type="ECO:0000256" key="4">
    <source>
        <dbReference type="ARBA" id="ARBA00023180"/>
    </source>
</evidence>
<dbReference type="GO" id="GO:0016020">
    <property type="term" value="C:membrane"/>
    <property type="evidence" value="ECO:0007669"/>
    <property type="project" value="UniProtKB-SubCell"/>
</dbReference>
<comment type="subcellular location">
    <subcellularLocation>
        <location evidence="1">Membrane</location>
    </subcellularLocation>
</comment>
<proteinExistence type="predicted"/>